<evidence type="ECO:0000313" key="2">
    <source>
        <dbReference type="EMBL" id="PNJ01725.1"/>
    </source>
</evidence>
<accession>A0A2J8QZN0</accession>
<feature type="non-terminal residue" evidence="2">
    <location>
        <position position="1"/>
    </location>
</feature>
<gene>
    <name evidence="2" type="ORF">CR201_G0055555</name>
</gene>
<feature type="compositionally biased region" description="Pro residues" evidence="1">
    <location>
        <begin position="181"/>
        <end position="191"/>
    </location>
</feature>
<evidence type="ECO:0000256" key="1">
    <source>
        <dbReference type="SAM" id="MobiDB-lite"/>
    </source>
</evidence>
<protein>
    <submittedName>
        <fullName evidence="2">ZNF598 isoform 6</fullName>
    </submittedName>
</protein>
<comment type="caution">
    <text evidence="2">The sequence shown here is derived from an EMBL/GenBank/DDBJ whole genome shotgun (WGS) entry which is preliminary data.</text>
</comment>
<organism evidence="2">
    <name type="scientific">Pongo abelii</name>
    <name type="common">Sumatran orangutan</name>
    <name type="synonym">Pongo pygmaeus abelii</name>
    <dbReference type="NCBI Taxonomy" id="9601"/>
    <lineage>
        <taxon>Eukaryota</taxon>
        <taxon>Metazoa</taxon>
        <taxon>Chordata</taxon>
        <taxon>Craniata</taxon>
        <taxon>Vertebrata</taxon>
        <taxon>Euteleostomi</taxon>
        <taxon>Mammalia</taxon>
        <taxon>Eutheria</taxon>
        <taxon>Euarchontoglires</taxon>
        <taxon>Primates</taxon>
        <taxon>Haplorrhini</taxon>
        <taxon>Catarrhini</taxon>
        <taxon>Hominidae</taxon>
        <taxon>Pongo</taxon>
    </lineage>
</organism>
<feature type="compositionally biased region" description="Polar residues" evidence="1">
    <location>
        <begin position="28"/>
        <end position="38"/>
    </location>
</feature>
<feature type="compositionally biased region" description="Polar residues" evidence="1">
    <location>
        <begin position="70"/>
        <end position="90"/>
    </location>
</feature>
<sequence>PKPGTTPTSLVSAWNSSSSSKKVAQPPLSAQATGSGQPTRKAGKGSRGSRKGGLPLTQEEEGGSPAVQELLSTRPTGSVSSTLGPASIQPSKVGKKKKVGSEKPGTTLPQPPPTTCPPGALQAPEAPASRAEGPVAVVVNGHTEGPALARSTPKEPPGLPRPLGSFPCPTPQEDFPALGGPCPPRMPPPPDPGRRLPHGPT</sequence>
<feature type="compositionally biased region" description="Low complexity" evidence="1">
    <location>
        <begin position="9"/>
        <end position="20"/>
    </location>
</feature>
<feature type="region of interest" description="Disordered" evidence="1">
    <location>
        <begin position="1"/>
        <end position="201"/>
    </location>
</feature>
<dbReference type="AlphaFoldDB" id="A0A2J8QZN0"/>
<dbReference type="EMBL" id="NDHI03003983">
    <property type="protein sequence ID" value="PNJ01725.1"/>
    <property type="molecule type" value="Genomic_DNA"/>
</dbReference>
<name>A0A2J8QZN0_PONAB</name>
<reference evidence="2" key="1">
    <citation type="submission" date="2017-12" db="EMBL/GenBank/DDBJ databases">
        <title>High-resolution comparative analysis of great ape genomes.</title>
        <authorList>
            <person name="Pollen A."/>
            <person name="Hastie A."/>
            <person name="Hormozdiari F."/>
            <person name="Dougherty M."/>
            <person name="Liu R."/>
            <person name="Chaisson M."/>
            <person name="Hoppe E."/>
            <person name="Hill C."/>
            <person name="Pang A."/>
            <person name="Hillier L."/>
            <person name="Baker C."/>
            <person name="Armstrong J."/>
            <person name="Shendure J."/>
            <person name="Paten B."/>
            <person name="Wilson R."/>
            <person name="Chao H."/>
            <person name="Schneider V."/>
            <person name="Ventura M."/>
            <person name="Kronenberg Z."/>
            <person name="Murali S."/>
            <person name="Gordon D."/>
            <person name="Cantsilieris S."/>
            <person name="Munson K."/>
            <person name="Nelson B."/>
            <person name="Raja A."/>
            <person name="Underwood J."/>
            <person name="Diekhans M."/>
            <person name="Fiddes I."/>
            <person name="Haussler D."/>
            <person name="Eichler E."/>
        </authorList>
    </citation>
    <scope>NUCLEOTIDE SEQUENCE [LARGE SCALE GENOMIC DNA]</scope>
    <source>
        <strain evidence="2">Susie</strain>
    </source>
</reference>
<proteinExistence type="predicted"/>
<feature type="compositionally biased region" description="Basic residues" evidence="1">
    <location>
        <begin position="41"/>
        <end position="50"/>
    </location>
</feature>